<accession>A0ABY1RFM8</accession>
<reference evidence="1 2" key="1">
    <citation type="submission" date="2017-04" db="EMBL/GenBank/DDBJ databases">
        <authorList>
            <person name="Varghese N."/>
            <person name="Submissions S."/>
        </authorList>
    </citation>
    <scope>NUCLEOTIDE SEQUENCE [LARGE SCALE GENOMIC DNA]</scope>
    <source>
        <strain evidence="1 2">VKM Ac-1784</strain>
    </source>
</reference>
<organism evidence="1 2">
    <name type="scientific">Plantibacter elymi</name>
    <name type="common">nom. nud.</name>
    <dbReference type="NCBI Taxonomy" id="199708"/>
    <lineage>
        <taxon>Bacteria</taxon>
        <taxon>Bacillati</taxon>
        <taxon>Actinomycetota</taxon>
        <taxon>Actinomycetes</taxon>
        <taxon>Micrococcales</taxon>
        <taxon>Microbacteriaceae</taxon>
        <taxon>Plantibacter</taxon>
    </lineage>
</organism>
<comment type="caution">
    <text evidence="1">The sequence shown here is derived from an EMBL/GenBank/DDBJ whole genome shotgun (WGS) entry which is preliminary data.</text>
</comment>
<sequence length="144" mass="15609">MISDLKSENSDLRQLVPFEVDPEDAHDIRAAASVTLAKKGDRLDLNSTLPNFSRGDNSPYSDTIWYDGTNIRLGYGVSALVLNDGPASFEACAAATGWAETTSLEPHLLAEPTTCLRLETGRYAAVKVTQFTETSADVAITVWE</sequence>
<gene>
    <name evidence="1" type="ORF">SAMN06295909_3108</name>
</gene>
<proteinExistence type="predicted"/>
<evidence type="ECO:0000313" key="2">
    <source>
        <dbReference type="Proteomes" id="UP000194464"/>
    </source>
</evidence>
<name>A0ABY1RFM8_9MICO</name>
<protein>
    <submittedName>
        <fullName evidence="1">Uncharacterized protein</fullName>
    </submittedName>
</protein>
<keyword evidence="2" id="KW-1185">Reference proteome</keyword>
<evidence type="ECO:0000313" key="1">
    <source>
        <dbReference type="EMBL" id="SMQ73122.1"/>
    </source>
</evidence>
<dbReference type="Proteomes" id="UP000194464">
    <property type="component" value="Unassembled WGS sequence"/>
</dbReference>
<dbReference type="EMBL" id="FXWJ01000005">
    <property type="protein sequence ID" value="SMQ73122.1"/>
    <property type="molecule type" value="Genomic_DNA"/>
</dbReference>